<dbReference type="PANTHER" id="PTHR11712">
    <property type="entry name" value="POLYKETIDE SYNTHASE-RELATED"/>
    <property type="match status" value="1"/>
</dbReference>
<evidence type="ECO:0000256" key="4">
    <source>
        <dbReference type="RuleBase" id="RU003694"/>
    </source>
</evidence>
<evidence type="ECO:0000256" key="3">
    <source>
        <dbReference type="ARBA" id="ARBA00022679"/>
    </source>
</evidence>
<evidence type="ECO:0000313" key="6">
    <source>
        <dbReference type="EMBL" id="MQY31742.1"/>
    </source>
</evidence>
<keyword evidence="3 4" id="KW-0808">Transferase</keyword>
<comment type="similarity">
    <text evidence="2 4">Belongs to the thiolase-like superfamily. Beta-ketoacyl-ACP synthases family.</text>
</comment>
<keyword evidence="7" id="KW-1185">Reference proteome</keyword>
<accession>A0A7K0E2X0</accession>
<dbReference type="InterPro" id="IPR014031">
    <property type="entry name" value="Ketoacyl_synth_C"/>
</dbReference>
<dbReference type="InterPro" id="IPR000794">
    <property type="entry name" value="Beta-ketoacyl_synthase"/>
</dbReference>
<feature type="domain" description="Ketosynthase family 3 (KS3)" evidence="5">
    <location>
        <begin position="1"/>
        <end position="373"/>
    </location>
</feature>
<dbReference type="EMBL" id="WEGI01000023">
    <property type="protein sequence ID" value="MQY31742.1"/>
    <property type="molecule type" value="Genomic_DNA"/>
</dbReference>
<dbReference type="PANTHER" id="PTHR11712:SF347">
    <property type="entry name" value="BETA KETOACYL-ACYL CARRIER PROTEIN SYNTHASE"/>
    <property type="match status" value="1"/>
</dbReference>
<dbReference type="InterPro" id="IPR020841">
    <property type="entry name" value="PKS_Beta-ketoAc_synthase_dom"/>
</dbReference>
<dbReference type="RefSeq" id="WP_153348965.1">
    <property type="nucleotide sequence ID" value="NZ_WEGI01000023.1"/>
</dbReference>
<evidence type="ECO:0000259" key="5">
    <source>
        <dbReference type="PROSITE" id="PS52004"/>
    </source>
</evidence>
<dbReference type="InterPro" id="IPR016039">
    <property type="entry name" value="Thiolase-like"/>
</dbReference>
<reference evidence="6 7" key="1">
    <citation type="submission" date="2019-10" db="EMBL/GenBank/DDBJ databases">
        <title>Nocardia macrotermitis sp. nov. and Nocardia aurantia sp. nov., isolated from the gut of fungus growing-termite Macrotermes natalensis.</title>
        <authorList>
            <person name="Benndorf R."/>
            <person name="Schwitalla J."/>
            <person name="Martin K."/>
            <person name="De Beer W."/>
            <person name="Kaster A.-K."/>
            <person name="Vollmers J."/>
            <person name="Poulsen M."/>
            <person name="Beemelmanns C."/>
        </authorList>
    </citation>
    <scope>NUCLEOTIDE SEQUENCE [LARGE SCALE GENOMIC DNA]</scope>
    <source>
        <strain evidence="6 7">RB56</strain>
    </source>
</reference>
<dbReference type="SUPFAM" id="SSF53901">
    <property type="entry name" value="Thiolase-like"/>
    <property type="match status" value="2"/>
</dbReference>
<organism evidence="6 7">
    <name type="scientific">Nocardia aurantia</name>
    <dbReference type="NCBI Taxonomy" id="2585199"/>
    <lineage>
        <taxon>Bacteria</taxon>
        <taxon>Bacillati</taxon>
        <taxon>Actinomycetota</taxon>
        <taxon>Actinomycetes</taxon>
        <taxon>Mycobacteriales</taxon>
        <taxon>Nocardiaceae</taxon>
        <taxon>Nocardia</taxon>
    </lineage>
</organism>
<dbReference type="Proteomes" id="UP000431401">
    <property type="component" value="Unassembled WGS sequence"/>
</dbReference>
<dbReference type="InterPro" id="IPR014030">
    <property type="entry name" value="Ketoacyl_synth_N"/>
</dbReference>
<keyword evidence="6" id="KW-0012">Acyltransferase</keyword>
<dbReference type="PROSITE" id="PS52004">
    <property type="entry name" value="KS3_2"/>
    <property type="match status" value="1"/>
</dbReference>
<dbReference type="Pfam" id="PF00109">
    <property type="entry name" value="ketoacyl-synt"/>
    <property type="match status" value="1"/>
</dbReference>
<dbReference type="UniPathway" id="UPA00915"/>
<protein>
    <submittedName>
        <fullName evidence="6">3-oxoacyl-[acyl-carrier-protein] synthase 2</fullName>
        <ecNumber evidence="6">2.3.1.179</ecNumber>
    </submittedName>
</protein>
<proteinExistence type="inferred from homology"/>
<dbReference type="Gene3D" id="3.40.47.10">
    <property type="match status" value="1"/>
</dbReference>
<evidence type="ECO:0000256" key="2">
    <source>
        <dbReference type="ARBA" id="ARBA00008467"/>
    </source>
</evidence>
<dbReference type="Pfam" id="PF02801">
    <property type="entry name" value="Ketoacyl-synt_C"/>
    <property type="match status" value="1"/>
</dbReference>
<comment type="pathway">
    <text evidence="1">Lipid metabolism; mycolic acid biosynthesis.</text>
</comment>
<dbReference type="GO" id="GO:0006633">
    <property type="term" value="P:fatty acid biosynthetic process"/>
    <property type="evidence" value="ECO:0007669"/>
    <property type="project" value="UniProtKB-KW"/>
</dbReference>
<dbReference type="GO" id="GO:0005829">
    <property type="term" value="C:cytosol"/>
    <property type="evidence" value="ECO:0007669"/>
    <property type="project" value="TreeGrafter"/>
</dbReference>
<evidence type="ECO:0000313" key="7">
    <source>
        <dbReference type="Proteomes" id="UP000431401"/>
    </source>
</evidence>
<dbReference type="AlphaFoldDB" id="A0A7K0E2X0"/>
<dbReference type="SMART" id="SM00825">
    <property type="entry name" value="PKS_KS"/>
    <property type="match status" value="1"/>
</dbReference>
<comment type="caution">
    <text evidence="6">The sequence shown here is derived from an EMBL/GenBank/DDBJ whole genome shotgun (WGS) entry which is preliminary data.</text>
</comment>
<dbReference type="GO" id="GO:0004315">
    <property type="term" value="F:3-oxoacyl-[acyl-carrier-protein] synthase activity"/>
    <property type="evidence" value="ECO:0007669"/>
    <property type="project" value="UniProtKB-EC"/>
</dbReference>
<dbReference type="EC" id="2.3.1.179" evidence="6"/>
<name>A0A7K0E2X0_9NOCA</name>
<sequence length="376" mass="39059">MAWDIAGMAAVASIGDTPDAIFESLCRRRSGIGPLRAFDAAKYRTRRAYEIDDRGDGGDRSFRATRWLRTVIEAALADAGLEANGALYPVMVGTTLREQRSAELWWRHAAPRPDPDRLDFADALRDVPQAGAVHTIACACAASLCALGMAADSIDLGLADTVIVAGTDALTESAFGTIDRVQTGAPDALRPFDSDRAGMIMGEGAVAVVLRAAGAGRRHARVRGVGMNCDARHATAPDPASIRDVIADAHRRAGVDPGEIDLVMLHGSGTHLNDAVEASVLADVFGACTPRPAMTAIKSMTGHTLGGSGLLSLIVAAVAMRRGSVPPILGLTDPIAEAATLNLAREVMPANPAVAQIDAFGFGGINAVAVIEKGSL</sequence>
<dbReference type="OrthoDB" id="9808669at2"/>
<evidence type="ECO:0000256" key="1">
    <source>
        <dbReference type="ARBA" id="ARBA00004796"/>
    </source>
</evidence>
<gene>
    <name evidence="6" type="primary">fabF</name>
    <name evidence="6" type="ORF">NRB56_73520</name>
</gene>